<keyword evidence="7 13" id="KW-0479">Metal-binding</keyword>
<evidence type="ECO:0000256" key="1">
    <source>
        <dbReference type="ARBA" id="ARBA00008001"/>
    </source>
</evidence>
<keyword evidence="6 13" id="KW-0548">Nucleotidyltransferase</keyword>
<organism evidence="16 17">
    <name type="scientific">Penicillium frequentans</name>
    <dbReference type="NCBI Taxonomy" id="3151616"/>
    <lineage>
        <taxon>Eukaryota</taxon>
        <taxon>Fungi</taxon>
        <taxon>Dikarya</taxon>
        <taxon>Ascomycota</taxon>
        <taxon>Pezizomycotina</taxon>
        <taxon>Eurotiomycetes</taxon>
        <taxon>Eurotiomycetidae</taxon>
        <taxon>Eurotiales</taxon>
        <taxon>Aspergillaceae</taxon>
        <taxon>Penicillium</taxon>
    </lineage>
</organism>
<evidence type="ECO:0000256" key="13">
    <source>
        <dbReference type="RuleBase" id="RU365061"/>
    </source>
</evidence>
<dbReference type="GO" id="GO:0046872">
    <property type="term" value="F:metal ion binding"/>
    <property type="evidence" value="ECO:0007669"/>
    <property type="project" value="UniProtKB-KW"/>
</dbReference>
<evidence type="ECO:0000256" key="10">
    <source>
        <dbReference type="ARBA" id="ARBA00022918"/>
    </source>
</evidence>
<comment type="function">
    <text evidence="13">Telomerase is a ribonucleoprotein enzyme essential for the replication of chromosome termini in most eukaryotes. It elongates telomeres. It is a reverse transcriptase that adds simple sequence repeats to chromosome ends by copying a template sequence within the RNA component of the enzyme.</text>
</comment>
<evidence type="ECO:0000256" key="9">
    <source>
        <dbReference type="ARBA" id="ARBA00022895"/>
    </source>
</evidence>
<gene>
    <name evidence="16" type="ORF">N7494_002459</name>
</gene>
<evidence type="ECO:0000256" key="8">
    <source>
        <dbReference type="ARBA" id="ARBA00022842"/>
    </source>
</evidence>
<dbReference type="EMBL" id="JAQIZZ010000002">
    <property type="protein sequence ID" value="KAJ5553081.1"/>
    <property type="molecule type" value="Genomic_DNA"/>
</dbReference>
<feature type="region of interest" description="Disordered" evidence="14">
    <location>
        <begin position="255"/>
        <end position="280"/>
    </location>
</feature>
<comment type="similarity">
    <text evidence="1 13">Belongs to the reverse transcriptase family. Telomerase subfamily.</text>
</comment>
<evidence type="ECO:0000256" key="4">
    <source>
        <dbReference type="ARBA" id="ARBA00022454"/>
    </source>
</evidence>
<dbReference type="PANTHER" id="PTHR12066:SF0">
    <property type="entry name" value="TELOMERASE REVERSE TRANSCRIPTASE"/>
    <property type="match status" value="1"/>
</dbReference>
<dbReference type="GO" id="GO:0000333">
    <property type="term" value="C:telomerase catalytic core complex"/>
    <property type="evidence" value="ECO:0007669"/>
    <property type="project" value="TreeGrafter"/>
</dbReference>
<keyword evidence="4 13" id="KW-0158">Chromosome</keyword>
<feature type="compositionally biased region" description="Polar residues" evidence="14">
    <location>
        <begin position="30"/>
        <end position="40"/>
    </location>
</feature>
<accession>A0AAD6D3P7</accession>
<evidence type="ECO:0000256" key="14">
    <source>
        <dbReference type="SAM" id="MobiDB-lite"/>
    </source>
</evidence>
<dbReference type="InterPro" id="IPR000477">
    <property type="entry name" value="RT_dom"/>
</dbReference>
<dbReference type="CDD" id="cd01648">
    <property type="entry name" value="TERT"/>
    <property type="match status" value="1"/>
</dbReference>
<dbReference type="GO" id="GO:0000781">
    <property type="term" value="C:chromosome, telomeric region"/>
    <property type="evidence" value="ECO:0007669"/>
    <property type="project" value="UniProtKB-SubCell"/>
</dbReference>
<dbReference type="InterPro" id="IPR003545">
    <property type="entry name" value="Telomerase_RT"/>
</dbReference>
<keyword evidence="10 13" id="KW-0695">RNA-directed DNA polymerase</keyword>
<name>A0AAD6D3P7_9EURO</name>
<dbReference type="Proteomes" id="UP001220324">
    <property type="component" value="Unassembled WGS sequence"/>
</dbReference>
<keyword evidence="9 13" id="KW-0779">Telomere</keyword>
<dbReference type="EC" id="2.7.7.49" evidence="2 13"/>
<dbReference type="AlphaFoldDB" id="A0AAD6D3P7"/>
<evidence type="ECO:0000256" key="7">
    <source>
        <dbReference type="ARBA" id="ARBA00022723"/>
    </source>
</evidence>
<comment type="subcellular location">
    <subcellularLocation>
        <location evidence="13">Nucleus</location>
    </subcellularLocation>
    <subcellularLocation>
        <location evidence="13">Chromosome</location>
        <location evidence="13">Telomere</location>
    </subcellularLocation>
</comment>
<dbReference type="GO" id="GO:0070034">
    <property type="term" value="F:telomerase RNA binding"/>
    <property type="evidence" value="ECO:0007669"/>
    <property type="project" value="TreeGrafter"/>
</dbReference>
<dbReference type="Gene3D" id="1.10.132.70">
    <property type="match status" value="1"/>
</dbReference>
<evidence type="ECO:0000256" key="11">
    <source>
        <dbReference type="ARBA" id="ARBA00023242"/>
    </source>
</evidence>
<evidence type="ECO:0000256" key="2">
    <source>
        <dbReference type="ARBA" id="ARBA00012493"/>
    </source>
</evidence>
<dbReference type="GO" id="GO:0003720">
    <property type="term" value="F:telomerase activity"/>
    <property type="evidence" value="ECO:0007669"/>
    <property type="project" value="InterPro"/>
</dbReference>
<evidence type="ECO:0000313" key="17">
    <source>
        <dbReference type="Proteomes" id="UP001220324"/>
    </source>
</evidence>
<dbReference type="InterPro" id="IPR021891">
    <property type="entry name" value="Telomerase_RBD"/>
</dbReference>
<evidence type="ECO:0000256" key="5">
    <source>
        <dbReference type="ARBA" id="ARBA00022679"/>
    </source>
</evidence>
<evidence type="ECO:0000256" key="3">
    <source>
        <dbReference type="ARBA" id="ARBA00016182"/>
    </source>
</evidence>
<reference evidence="16 17" key="1">
    <citation type="journal article" date="2023" name="IMA Fungus">
        <title>Comparative genomic study of the Penicillium genus elucidates a diverse pangenome and 15 lateral gene transfer events.</title>
        <authorList>
            <person name="Petersen C."/>
            <person name="Sorensen T."/>
            <person name="Nielsen M.R."/>
            <person name="Sondergaard T.E."/>
            <person name="Sorensen J.L."/>
            <person name="Fitzpatrick D.A."/>
            <person name="Frisvad J.C."/>
            <person name="Nielsen K.L."/>
        </authorList>
    </citation>
    <scope>NUCLEOTIDE SEQUENCE [LARGE SCALE GENOMIC DNA]</scope>
    <source>
        <strain evidence="16 17">IBT 35679</strain>
    </source>
</reference>
<keyword evidence="17" id="KW-1185">Reference proteome</keyword>
<dbReference type="PANTHER" id="PTHR12066">
    <property type="entry name" value="TELOMERASE REVERSE TRANSCRIPTASE"/>
    <property type="match status" value="1"/>
</dbReference>
<dbReference type="PRINTS" id="PR01365">
    <property type="entry name" value="TELOMERASERT"/>
</dbReference>
<evidence type="ECO:0000313" key="16">
    <source>
        <dbReference type="EMBL" id="KAJ5553081.1"/>
    </source>
</evidence>
<dbReference type="Gene3D" id="3.30.70.2630">
    <property type="match status" value="1"/>
</dbReference>
<evidence type="ECO:0000256" key="12">
    <source>
        <dbReference type="ARBA" id="ARBA00048173"/>
    </source>
</evidence>
<dbReference type="PROSITE" id="PS50878">
    <property type="entry name" value="RT_POL"/>
    <property type="match status" value="1"/>
</dbReference>
<sequence length="1182" mass="134014">MGKKRKRPGKERGPTSQASITAAPGRFKSSKNSIARNNPTTHPVISLYYRQVLTLRQYLLDQLPISSKLRRRRITSLRSSPERSNVQPLADLLDSTLVGVLKERTPKIDSERQRVYREFTQSQSRSVLVSTDTGPTSPQSEVVDFVIGQLFKQNSKPDHLLTHGFQRSSRENDGFETNIPGLVIQFHNQNVGTLQQSPWTEVLDLLGQNGDEIMMRLLFDCGIFAPLDAQKGIYYQLSGRPLSFLEQIHESCAKPGESFSEQDPAEKTKRPDRQSETRSPNSITFLRRSMLYSRYASLSNGKLVVGLGRTHVFNRFRDLSSAAKTIHVMMYIFPRQFGLRNVFVPTGDQKEQFVSHGHAFREDEIFDGDGCSKIPKRLRGQAVELAHSLRARHARCSYEELLKHYCPTELIGPWKLEASASPVKTRVSGNEPGSSIEGNLITQLQPASFKDVGPEPVSNTMEPSKPSGVDRVASESRVKKPKLTLTDYATPTSSVSAFCRAVLLNLIPPKFFGEGPEGLFNRKIIMKHVDSFIKMRRFESLSLHEVCKGLKITNIPWLASPKLYHSQGGTKAKLSLSDFQKRTELLHEFIYYIFDSILIPLVRANFYVTESQTHRNRLFYFRHDVWQHLTKEPLATLKTTIFEEIETSRAQSLLEKRSLGFGSLRLLPKTTGIRPILNLKKRVVKESSWGGKKRTYLAASINSSLAPISSMLSYERKRQPAKLGSSLQYVGDIHLRLRDFKRHLIQQSAGTNDNMLPKLFFVKLDIQGCFDTIPQKQLLGLIEELVSEETYHITKHVEMSPSAFDARGKPTRRYIGRATPALKQQTLSNLVANQAQSGKTKTVYIDTINQKLHGADELLSLLDQHVRNNLVKMGKKYFRQRNGIPQGSVLSNLLCNFFYGELEQQVLGFLRPADSVLLRLVDDFLLVTTDVNQAMQFLKTMIPGQPSYGVLVNPAKSMVNFTAAVDGTHIPRMEGSTLFPYCGILINTHTLEMVRDRDRLLEGGDSAAASISDTLTVETSRAPGRVFRRKVLAPFRLQIHPMYLDDGHNSQSVVLANLHTSFITSAMKMYRYMKFLRGRSHPAPPIIIQTIHDLIHQTSKVIQMRRTSRSTPLSCFVQLWHLQYLAASAFRFVLNRKQTRYVAVLQWLDRLGKESRPRSNAEAICLQQVVKRGTALFEQWRF</sequence>
<feature type="domain" description="Reverse transcriptase" evidence="15">
    <location>
        <begin position="648"/>
        <end position="986"/>
    </location>
</feature>
<keyword evidence="11 13" id="KW-0539">Nucleus</keyword>
<feature type="region of interest" description="Disordered" evidence="14">
    <location>
        <begin position="452"/>
        <end position="476"/>
    </location>
</feature>
<evidence type="ECO:0000259" key="15">
    <source>
        <dbReference type="PROSITE" id="PS50878"/>
    </source>
</evidence>
<feature type="compositionally biased region" description="Basic and acidic residues" evidence="14">
    <location>
        <begin position="264"/>
        <end position="276"/>
    </location>
</feature>
<proteinExistence type="inferred from homology"/>
<dbReference type="Pfam" id="PF12009">
    <property type="entry name" value="Telomerase_RBD"/>
    <property type="match status" value="1"/>
</dbReference>
<evidence type="ECO:0000256" key="6">
    <source>
        <dbReference type="ARBA" id="ARBA00022695"/>
    </source>
</evidence>
<protein>
    <recommendedName>
        <fullName evidence="3 13">Telomerase reverse transcriptase</fullName>
        <ecNumber evidence="2 13">2.7.7.49</ecNumber>
    </recommendedName>
    <alternativeName>
        <fullName evidence="13">Telomerase catalytic subunit</fullName>
    </alternativeName>
</protein>
<dbReference type="SMART" id="SM00975">
    <property type="entry name" value="Telomerase_RBD"/>
    <property type="match status" value="1"/>
</dbReference>
<dbReference type="GO" id="GO:0007004">
    <property type="term" value="P:telomere maintenance via telomerase"/>
    <property type="evidence" value="ECO:0007669"/>
    <property type="project" value="TreeGrafter"/>
</dbReference>
<comment type="catalytic activity">
    <reaction evidence="12 13">
        <text>DNA(n) + a 2'-deoxyribonucleoside 5'-triphosphate = DNA(n+1) + diphosphate</text>
        <dbReference type="Rhea" id="RHEA:22508"/>
        <dbReference type="Rhea" id="RHEA-COMP:17339"/>
        <dbReference type="Rhea" id="RHEA-COMP:17340"/>
        <dbReference type="ChEBI" id="CHEBI:33019"/>
        <dbReference type="ChEBI" id="CHEBI:61560"/>
        <dbReference type="ChEBI" id="CHEBI:173112"/>
        <dbReference type="EC" id="2.7.7.49"/>
    </reaction>
</comment>
<dbReference type="Gene3D" id="1.10.357.90">
    <property type="match status" value="1"/>
</dbReference>
<keyword evidence="5 13" id="KW-0808">Transferase</keyword>
<dbReference type="GO" id="GO:0042162">
    <property type="term" value="F:telomeric DNA binding"/>
    <property type="evidence" value="ECO:0007669"/>
    <property type="project" value="TreeGrafter"/>
</dbReference>
<comment type="caution">
    <text evidence="16">The sequence shown here is derived from an EMBL/GenBank/DDBJ whole genome shotgun (WGS) entry which is preliminary data.</text>
</comment>
<feature type="region of interest" description="Disordered" evidence="14">
    <location>
        <begin position="1"/>
        <end position="40"/>
    </location>
</feature>
<keyword evidence="8 13" id="KW-0460">Magnesium</keyword>